<organism evidence="3 4">
    <name type="scientific">Bilifractor porci</name>
    <dbReference type="NCBI Taxonomy" id="2606636"/>
    <lineage>
        <taxon>Bacteria</taxon>
        <taxon>Bacillati</taxon>
        <taxon>Bacillota</taxon>
        <taxon>Clostridia</taxon>
        <taxon>Lachnospirales</taxon>
        <taxon>Lachnospiraceae</taxon>
        <taxon>Bilifractor</taxon>
    </lineage>
</organism>
<dbReference type="PIRSF" id="PIRSF033579">
    <property type="entry name" value="Anaer_Co_chel"/>
    <property type="match status" value="1"/>
</dbReference>
<dbReference type="Proteomes" id="UP000466864">
    <property type="component" value="Unassembled WGS sequence"/>
</dbReference>
<evidence type="ECO:0000256" key="1">
    <source>
        <dbReference type="PIRSR" id="PIRSR033579-1"/>
    </source>
</evidence>
<dbReference type="CDD" id="cd03413">
    <property type="entry name" value="CbiK_C"/>
    <property type="match status" value="1"/>
</dbReference>
<evidence type="ECO:0000256" key="2">
    <source>
        <dbReference type="PIRSR" id="PIRSR033579-3"/>
    </source>
</evidence>
<proteinExistence type="predicted"/>
<accession>A0A7X2P9C7</accession>
<feature type="binding site" evidence="2">
    <location>
        <position position="200"/>
    </location>
    <ligand>
        <name>Co(2+)</name>
        <dbReference type="ChEBI" id="CHEBI:48828"/>
    </ligand>
</feature>
<dbReference type="Gene3D" id="3.40.50.1400">
    <property type="match status" value="2"/>
</dbReference>
<comment type="caution">
    <text evidence="3">The sequence shown here is derived from an EMBL/GenBank/DDBJ whole genome shotgun (WGS) entry which is preliminary data.</text>
</comment>
<dbReference type="PANTHER" id="PTHR33542">
    <property type="entry name" value="SIROHYDROCHLORIN FERROCHELATASE, CHLOROPLASTIC"/>
    <property type="match status" value="1"/>
</dbReference>
<evidence type="ECO:0000313" key="3">
    <source>
        <dbReference type="EMBL" id="MST82620.1"/>
    </source>
</evidence>
<dbReference type="GO" id="GO:0016852">
    <property type="term" value="F:sirohydrochlorin cobaltochelatase activity"/>
    <property type="evidence" value="ECO:0007669"/>
    <property type="project" value="InterPro"/>
</dbReference>
<evidence type="ECO:0000313" key="4">
    <source>
        <dbReference type="Proteomes" id="UP000466864"/>
    </source>
</evidence>
<dbReference type="PANTHER" id="PTHR33542:SF3">
    <property type="entry name" value="SIROHYDROCHLORIN FERROCHELATASE, CHLOROPLASTIC"/>
    <property type="match status" value="1"/>
</dbReference>
<dbReference type="Pfam" id="PF06180">
    <property type="entry name" value="CbiK"/>
    <property type="match status" value="1"/>
</dbReference>
<reference evidence="3 4" key="1">
    <citation type="submission" date="2019-08" db="EMBL/GenBank/DDBJ databases">
        <title>In-depth cultivation of the pig gut microbiome towards novel bacterial diversity and tailored functional studies.</title>
        <authorList>
            <person name="Wylensek D."/>
            <person name="Hitch T.C.A."/>
            <person name="Clavel T."/>
        </authorList>
    </citation>
    <scope>NUCLEOTIDE SEQUENCE [LARGE SCALE GENOMIC DNA]</scope>
    <source>
        <strain evidence="3 4">Oil+RF-744-WCA-WT-13</strain>
    </source>
</reference>
<dbReference type="GO" id="GO:0046872">
    <property type="term" value="F:metal ion binding"/>
    <property type="evidence" value="ECO:0007669"/>
    <property type="project" value="UniProtKB-KW"/>
</dbReference>
<gene>
    <name evidence="3" type="ORF">FYJ60_09855</name>
</gene>
<keyword evidence="2" id="KW-0479">Metal-binding</keyword>
<keyword evidence="2" id="KW-0170">Cobalt</keyword>
<feature type="active site" description="Proton acceptor" evidence="1">
    <location>
        <position position="169"/>
    </location>
</feature>
<protein>
    <submittedName>
        <fullName evidence="3">Sirohydrochlorin cobaltochelatase</fullName>
    </submittedName>
</protein>
<dbReference type="SUPFAM" id="SSF53800">
    <property type="entry name" value="Chelatase"/>
    <property type="match status" value="1"/>
</dbReference>
<feature type="binding site" evidence="2">
    <location>
        <position position="169"/>
    </location>
    <ligand>
        <name>Co(2+)</name>
        <dbReference type="ChEBI" id="CHEBI:48828"/>
    </ligand>
</feature>
<sequence length="283" mass="30726">MIYSALLQCSIVSADKTGGGIQLNHTEAVLAVSFGTSYPETCEKTIGAVEQDLAAVFPEAPVYRAWTSGFIRKKLRERDGIVVPSPADALEKLHAEGVRDVLVQPTFLLQGIEFDELKETLLAFLPRFDRIRLGRPLLSEARDLDSVTDAVGASFPQLGPEDALVLMGHGTKHGANQVYPRLAGLFQEHGYGNVLLGTVEASPGLSDILEQLDKKKPRKVLLAPFLFVAGDHAVNDLAGSGSDSWKSAVVSRGYRTECLTKGLGEYPEIRRMYLEHAAEAVPL</sequence>
<dbReference type="AlphaFoldDB" id="A0A7X2P9C7"/>
<dbReference type="GO" id="GO:0019251">
    <property type="term" value="P:anaerobic cobalamin biosynthetic process"/>
    <property type="evidence" value="ECO:0007669"/>
    <property type="project" value="InterPro"/>
</dbReference>
<dbReference type="InterPro" id="IPR010388">
    <property type="entry name" value="Anaerobic_Co-chelatase"/>
</dbReference>
<dbReference type="EMBL" id="VUMV01000007">
    <property type="protein sequence ID" value="MST82620.1"/>
    <property type="molecule type" value="Genomic_DNA"/>
</dbReference>
<name>A0A7X2P9C7_9FIRM</name>
<keyword evidence="4" id="KW-1185">Reference proteome</keyword>
<dbReference type="InterPro" id="IPR050963">
    <property type="entry name" value="Sirohydro_Cobaltochel/CbiX"/>
</dbReference>
<feature type="binding site" evidence="2">
    <location>
        <position position="232"/>
    </location>
    <ligand>
        <name>Co(2+)</name>
        <dbReference type="ChEBI" id="CHEBI:48828"/>
    </ligand>
</feature>